<reference evidence="2 3" key="1">
    <citation type="submission" date="2017-01" db="EMBL/GenBank/DDBJ databases">
        <title>Draft sequence of Acidihalobacter ferrooxidans strain DSM 14175 (strain V8).</title>
        <authorList>
            <person name="Khaleque H.N."/>
            <person name="Ramsay J.P."/>
            <person name="Murphy R.J.T."/>
            <person name="Kaksonen A.H."/>
            <person name="Boxall N.J."/>
            <person name="Watkin E.L.J."/>
        </authorList>
    </citation>
    <scope>NUCLEOTIDE SEQUENCE [LARGE SCALE GENOMIC DNA]</scope>
    <source>
        <strain evidence="2 3">V8</strain>
    </source>
</reference>
<sequence length="172" mass="19378">MRSLDQTTLGKAHRGLFVKPVEIKAFDAIVNYPGFERSGLALPADTPCWCSPVQEWLSEYRVYVLHGKMLGFAQYTGDYEWYLSEPLIAQIRTMIDAWPDAPAAYAMDVAIAANQQLETLRIGDSNYGVVLNGSVVLVEINDGWATGYYSDAISPREYAAWLHARWMEIVHE</sequence>
<feature type="domain" description="ATP-grasp" evidence="1">
    <location>
        <begin position="9"/>
        <end position="159"/>
    </location>
</feature>
<accession>A0A1P8UFL1</accession>
<dbReference type="KEGG" id="afy:BW247_05580"/>
<dbReference type="Proteomes" id="UP000243807">
    <property type="component" value="Chromosome"/>
</dbReference>
<dbReference type="InterPro" id="IPR041261">
    <property type="entry name" value="R2K_2"/>
</dbReference>
<dbReference type="EMBL" id="CP019434">
    <property type="protein sequence ID" value="APZ42633.1"/>
    <property type="molecule type" value="Genomic_DNA"/>
</dbReference>
<evidence type="ECO:0000259" key="1">
    <source>
        <dbReference type="Pfam" id="PF18299"/>
    </source>
</evidence>
<gene>
    <name evidence="2" type="ORF">BW247_05580</name>
</gene>
<proteinExistence type="predicted"/>
<evidence type="ECO:0000313" key="3">
    <source>
        <dbReference type="Proteomes" id="UP000243807"/>
    </source>
</evidence>
<dbReference type="Pfam" id="PF18299">
    <property type="entry name" value="R2K_2"/>
    <property type="match status" value="1"/>
</dbReference>
<dbReference type="AlphaFoldDB" id="A0A1P8UFL1"/>
<keyword evidence="3" id="KW-1185">Reference proteome</keyword>
<organism evidence="2 3">
    <name type="scientific">Acidihalobacter ferrooxydans</name>
    <dbReference type="NCBI Taxonomy" id="1765967"/>
    <lineage>
        <taxon>Bacteria</taxon>
        <taxon>Pseudomonadati</taxon>
        <taxon>Pseudomonadota</taxon>
        <taxon>Gammaproteobacteria</taxon>
        <taxon>Chromatiales</taxon>
        <taxon>Ectothiorhodospiraceae</taxon>
        <taxon>Acidihalobacter</taxon>
    </lineage>
</organism>
<protein>
    <recommendedName>
        <fullName evidence="1">ATP-grasp domain-containing protein</fullName>
    </recommendedName>
</protein>
<name>A0A1P8UFL1_9GAMM</name>
<evidence type="ECO:0000313" key="2">
    <source>
        <dbReference type="EMBL" id="APZ42633.1"/>
    </source>
</evidence>